<dbReference type="EMBL" id="CP056030">
    <property type="protein sequence ID" value="QKZ03748.1"/>
    <property type="molecule type" value="Genomic_DNA"/>
</dbReference>
<gene>
    <name evidence="1" type="ORF">HWQ56_08110</name>
</gene>
<dbReference type="Proteomes" id="UP000509568">
    <property type="component" value="Chromosome"/>
</dbReference>
<organism evidence="1 2">
    <name type="scientific">Pseudomonas eucalypticola</name>
    <dbReference type="NCBI Taxonomy" id="2599595"/>
    <lineage>
        <taxon>Bacteria</taxon>
        <taxon>Pseudomonadati</taxon>
        <taxon>Pseudomonadota</taxon>
        <taxon>Gammaproteobacteria</taxon>
        <taxon>Pseudomonadales</taxon>
        <taxon>Pseudomonadaceae</taxon>
        <taxon>Pseudomonas</taxon>
    </lineage>
</organism>
<dbReference type="KEGG" id="pez:HWQ56_08110"/>
<dbReference type="RefSeq" id="WP_158152631.1">
    <property type="nucleotide sequence ID" value="NZ_CP056030.1"/>
</dbReference>
<keyword evidence="2" id="KW-1185">Reference proteome</keyword>
<proteinExistence type="predicted"/>
<evidence type="ECO:0000313" key="1">
    <source>
        <dbReference type="EMBL" id="QKZ03748.1"/>
    </source>
</evidence>
<dbReference type="AlphaFoldDB" id="A0A7D5HMJ1"/>
<evidence type="ECO:0000313" key="2">
    <source>
        <dbReference type="Proteomes" id="UP000509568"/>
    </source>
</evidence>
<reference evidence="1 2" key="1">
    <citation type="submission" date="2020-06" db="EMBL/GenBank/DDBJ databases">
        <title>Pseudomonas eucalypticola sp. nov., an endophyte of Eucalyptus dunnii leaves with biocontrol ability of eucalyptus leaf blight.</title>
        <authorList>
            <person name="Liu Y."/>
            <person name="Song Z."/>
            <person name="Zeng H."/>
            <person name="Lu M."/>
            <person name="Wang X."/>
            <person name="Lian X."/>
            <person name="Zhang Q."/>
        </authorList>
    </citation>
    <scope>NUCLEOTIDE SEQUENCE [LARGE SCALE GENOMIC DNA]</scope>
    <source>
        <strain evidence="1 2">NP-1</strain>
    </source>
</reference>
<protein>
    <submittedName>
        <fullName evidence="1">Uncharacterized protein</fullName>
    </submittedName>
</protein>
<name>A0A7D5HMJ1_9PSED</name>
<sequence>MQFQASQLMVNPCDDEEDNMALVCCHDEKGGMILITRLAEDKDVEFTLGDEDPCYVRDFKVTLDDKTLTFELAADDADVLNGDVELVIHYDSSQVDLPEVEETLRNILDGTGTYVSHIAR</sequence>
<accession>A0A7D5HMJ1</accession>